<comment type="caution">
    <text evidence="1">The sequence shown here is derived from an EMBL/GenBank/DDBJ whole genome shotgun (WGS) entry which is preliminary data.</text>
</comment>
<gene>
    <name evidence="1" type="ORF">FOZ63_028604</name>
</gene>
<organism evidence="1 2">
    <name type="scientific">Perkinsus olseni</name>
    <name type="common">Perkinsus atlanticus</name>
    <dbReference type="NCBI Taxonomy" id="32597"/>
    <lineage>
        <taxon>Eukaryota</taxon>
        <taxon>Sar</taxon>
        <taxon>Alveolata</taxon>
        <taxon>Perkinsozoa</taxon>
        <taxon>Perkinsea</taxon>
        <taxon>Perkinsida</taxon>
        <taxon>Perkinsidae</taxon>
        <taxon>Perkinsus</taxon>
    </lineage>
</organism>
<dbReference type="EMBL" id="JABANO010035044">
    <property type="protein sequence ID" value="KAF4704133.1"/>
    <property type="molecule type" value="Genomic_DNA"/>
</dbReference>
<protein>
    <submittedName>
        <fullName evidence="1">Uncharacterized protein</fullName>
    </submittedName>
</protein>
<accession>A0A7J6Q762</accession>
<dbReference type="Proteomes" id="UP000553632">
    <property type="component" value="Unassembled WGS sequence"/>
</dbReference>
<evidence type="ECO:0000313" key="2">
    <source>
        <dbReference type="Proteomes" id="UP000553632"/>
    </source>
</evidence>
<name>A0A7J6Q762_PEROL</name>
<sequence>MGLLPKLSKAIESLGKAVDRMSYKEVRGEAMHFESQLSSGKNRWEAKSSPDLAPKRAAAGAYSPDIHGVIAEVKSREIWPRDVLAVDSGIDWQIAQFLLRSEATGYGSSFKHR</sequence>
<reference evidence="1 2" key="1">
    <citation type="submission" date="2020-04" db="EMBL/GenBank/DDBJ databases">
        <title>Perkinsus olseni comparative genomics.</title>
        <authorList>
            <person name="Bogema D.R."/>
        </authorList>
    </citation>
    <scope>NUCLEOTIDE SEQUENCE [LARGE SCALE GENOMIC DNA]</scope>
    <source>
        <strain evidence="1 2">ATCC PRA-207</strain>
    </source>
</reference>
<evidence type="ECO:0000313" key="1">
    <source>
        <dbReference type="EMBL" id="KAF4704133.1"/>
    </source>
</evidence>
<dbReference type="AlphaFoldDB" id="A0A7J6Q762"/>
<keyword evidence="2" id="KW-1185">Reference proteome</keyword>
<proteinExistence type="predicted"/>